<proteinExistence type="predicted"/>
<reference evidence="1 3" key="2">
    <citation type="journal article" date="2013" name="Nature">
        <title>Insights into bilaterian evolution from three spiralian genomes.</title>
        <authorList>
            <person name="Simakov O."/>
            <person name="Marletaz F."/>
            <person name="Cho S.J."/>
            <person name="Edsinger-Gonzales E."/>
            <person name="Havlak P."/>
            <person name="Hellsten U."/>
            <person name="Kuo D.H."/>
            <person name="Larsson T."/>
            <person name="Lv J."/>
            <person name="Arendt D."/>
            <person name="Savage R."/>
            <person name="Osoegawa K."/>
            <person name="de Jong P."/>
            <person name="Grimwood J."/>
            <person name="Chapman J.A."/>
            <person name="Shapiro H."/>
            <person name="Aerts A."/>
            <person name="Otillar R.P."/>
            <person name="Terry A.Y."/>
            <person name="Boore J.L."/>
            <person name="Grigoriev I.V."/>
            <person name="Lindberg D.R."/>
            <person name="Seaver E.C."/>
            <person name="Weisblat D.A."/>
            <person name="Putnam N.H."/>
            <person name="Rokhsar D.S."/>
        </authorList>
    </citation>
    <scope>NUCLEOTIDE SEQUENCE</scope>
    <source>
        <strain evidence="1 3">I ESC-2004</strain>
    </source>
</reference>
<dbReference type="AlphaFoldDB" id="R7V414"/>
<dbReference type="Proteomes" id="UP000014760">
    <property type="component" value="Unassembled WGS sequence"/>
</dbReference>
<evidence type="ECO:0000313" key="1">
    <source>
        <dbReference type="EMBL" id="ELU13172.1"/>
    </source>
</evidence>
<gene>
    <name evidence="1" type="ORF">CAPTEDRAFT_210035</name>
</gene>
<reference evidence="2" key="3">
    <citation type="submission" date="2015-06" db="UniProtKB">
        <authorList>
            <consortium name="EnsemblMetazoa"/>
        </authorList>
    </citation>
    <scope>IDENTIFICATION</scope>
</reference>
<dbReference type="EnsemblMetazoa" id="CapteT210035">
    <property type="protein sequence ID" value="CapteP210035"/>
    <property type="gene ID" value="CapteG210035"/>
</dbReference>
<sequence length="159" mass="18296">MYGIFIYAHRSTNPLPTVPPSIPVPDLPAFDPNDRRSEDRAARLASRIGKVKKHFITMEDPKTAVSEDSEKEIVKEKPKLQPQFNFEVQAKEDYSSYQPSAFSECKFFKKSGCFRGKHSLEYIIPINFIVEVILLWEYSKECLPGFMDWLCKKIKSGSV</sequence>
<dbReference type="EMBL" id="KB295413">
    <property type="protein sequence ID" value="ELU13172.1"/>
    <property type="molecule type" value="Genomic_DNA"/>
</dbReference>
<evidence type="ECO:0000313" key="3">
    <source>
        <dbReference type="Proteomes" id="UP000014760"/>
    </source>
</evidence>
<name>R7V414_CAPTE</name>
<protein>
    <submittedName>
        <fullName evidence="1 2">Uncharacterized protein</fullName>
    </submittedName>
</protein>
<evidence type="ECO:0000313" key="2">
    <source>
        <dbReference type="EnsemblMetazoa" id="CapteP210035"/>
    </source>
</evidence>
<accession>R7V414</accession>
<reference evidence="3" key="1">
    <citation type="submission" date="2012-12" db="EMBL/GenBank/DDBJ databases">
        <authorList>
            <person name="Hellsten U."/>
            <person name="Grimwood J."/>
            <person name="Chapman J.A."/>
            <person name="Shapiro H."/>
            <person name="Aerts A."/>
            <person name="Otillar R.P."/>
            <person name="Terry A.Y."/>
            <person name="Boore J.L."/>
            <person name="Simakov O."/>
            <person name="Marletaz F."/>
            <person name="Cho S.-J."/>
            <person name="Edsinger-Gonzales E."/>
            <person name="Havlak P."/>
            <person name="Kuo D.-H."/>
            <person name="Larsson T."/>
            <person name="Lv J."/>
            <person name="Arendt D."/>
            <person name="Savage R."/>
            <person name="Osoegawa K."/>
            <person name="de Jong P."/>
            <person name="Lindberg D.R."/>
            <person name="Seaver E.C."/>
            <person name="Weisblat D.A."/>
            <person name="Putnam N.H."/>
            <person name="Grigoriev I.V."/>
            <person name="Rokhsar D.S."/>
        </authorList>
    </citation>
    <scope>NUCLEOTIDE SEQUENCE</scope>
    <source>
        <strain evidence="3">I ESC-2004</strain>
    </source>
</reference>
<organism evidence="1">
    <name type="scientific">Capitella teleta</name>
    <name type="common">Polychaete worm</name>
    <dbReference type="NCBI Taxonomy" id="283909"/>
    <lineage>
        <taxon>Eukaryota</taxon>
        <taxon>Metazoa</taxon>
        <taxon>Spiralia</taxon>
        <taxon>Lophotrochozoa</taxon>
        <taxon>Annelida</taxon>
        <taxon>Polychaeta</taxon>
        <taxon>Sedentaria</taxon>
        <taxon>Scolecida</taxon>
        <taxon>Capitellidae</taxon>
        <taxon>Capitella</taxon>
    </lineage>
</organism>
<dbReference type="HOGENOM" id="CLU_1662460_0_0_1"/>
<dbReference type="EMBL" id="AMQN01019178">
    <property type="status" value="NOT_ANNOTATED_CDS"/>
    <property type="molecule type" value="Genomic_DNA"/>
</dbReference>
<keyword evidence="3" id="KW-1185">Reference proteome</keyword>